<sequence>MSTESWVINAPQTVDVADVRRVVVQLTDGAVDVVADPAREAGAHLDVSEVSERPLQVSVHDGELRVGYDFAGVEGLVERAKGLRDKDRAVVRLTVPAHVPVKVTTARAAASVLGTQADLSVTTATGAVRVQGVSGTASIKTATGAVDVGEHVGDVHVSTASGAVTLGGTLGRVSVNTVTSGVEVVARESTPLVDARTVSGDVAVRLGAGSPVNLKARSVTGKAVLDGVRLDSTAQRTTSVDHVDQPGARGAYVSANTVSGDLTVSRG</sequence>
<protein>
    <recommendedName>
        <fullName evidence="1">DUF4097 domain-containing protein</fullName>
    </recommendedName>
</protein>
<evidence type="ECO:0000313" key="3">
    <source>
        <dbReference type="Proteomes" id="UP000035265"/>
    </source>
</evidence>
<gene>
    <name evidence="2" type="ORF">FB00_07170</name>
</gene>
<dbReference type="Pfam" id="PF13349">
    <property type="entry name" value="DUF4097"/>
    <property type="match status" value="1"/>
</dbReference>
<name>A0A0H2KUS4_9MICO</name>
<dbReference type="RefSeq" id="WP_047232149.1">
    <property type="nucleotide sequence ID" value="NZ_JNBQ01000004.1"/>
</dbReference>
<dbReference type="STRING" id="264251.FB00_07170"/>
<organism evidence="2 3">
    <name type="scientific">Cellulosimicrobium funkei</name>
    <dbReference type="NCBI Taxonomy" id="264251"/>
    <lineage>
        <taxon>Bacteria</taxon>
        <taxon>Bacillati</taxon>
        <taxon>Actinomycetota</taxon>
        <taxon>Actinomycetes</taxon>
        <taxon>Micrococcales</taxon>
        <taxon>Promicromonosporaceae</taxon>
        <taxon>Cellulosimicrobium</taxon>
    </lineage>
</organism>
<reference evidence="2 3" key="1">
    <citation type="submission" date="2014-05" db="EMBL/GenBank/DDBJ databases">
        <title>Cellulosimicrobium funkei U11 genome.</title>
        <authorList>
            <person name="Hu C."/>
            <person name="Gong Y."/>
            <person name="Wan W."/>
            <person name="Jiang M."/>
        </authorList>
    </citation>
    <scope>NUCLEOTIDE SEQUENCE [LARGE SCALE GENOMIC DNA]</scope>
    <source>
        <strain evidence="2 3">U11</strain>
    </source>
</reference>
<dbReference type="PATRIC" id="fig|264251.5.peg.1459"/>
<evidence type="ECO:0000313" key="2">
    <source>
        <dbReference type="EMBL" id="KLN35544.1"/>
    </source>
</evidence>
<dbReference type="Proteomes" id="UP000035265">
    <property type="component" value="Unassembled WGS sequence"/>
</dbReference>
<dbReference type="InterPro" id="IPR025164">
    <property type="entry name" value="Toastrack_DUF4097"/>
</dbReference>
<comment type="caution">
    <text evidence="2">The sequence shown here is derived from an EMBL/GenBank/DDBJ whole genome shotgun (WGS) entry which is preliminary data.</text>
</comment>
<feature type="domain" description="DUF4097" evidence="1">
    <location>
        <begin position="117"/>
        <end position="264"/>
    </location>
</feature>
<dbReference type="AlphaFoldDB" id="A0A0H2KUS4"/>
<dbReference type="EMBL" id="JNBQ01000004">
    <property type="protein sequence ID" value="KLN35544.1"/>
    <property type="molecule type" value="Genomic_DNA"/>
</dbReference>
<evidence type="ECO:0000259" key="1">
    <source>
        <dbReference type="Pfam" id="PF13349"/>
    </source>
</evidence>
<accession>A0A0H2KUS4</accession>
<keyword evidence="3" id="KW-1185">Reference proteome</keyword>
<proteinExistence type="predicted"/>